<dbReference type="InterPro" id="IPR036148">
    <property type="entry name" value="MmgE/PrpD_sf"/>
</dbReference>
<evidence type="ECO:0000313" key="4">
    <source>
        <dbReference type="EMBL" id="MBA0084627.1"/>
    </source>
</evidence>
<evidence type="ECO:0000256" key="1">
    <source>
        <dbReference type="ARBA" id="ARBA00006174"/>
    </source>
</evidence>
<dbReference type="InterPro" id="IPR005656">
    <property type="entry name" value="MmgE_PrpD"/>
</dbReference>
<dbReference type="EMBL" id="JACDQQ010000641">
    <property type="protein sequence ID" value="MBA0084627.1"/>
    <property type="molecule type" value="Genomic_DNA"/>
</dbReference>
<sequence length="447" mass="47730">MSQAGTRPLPEEVVEKAKQHVLDTFAAMISGAELPPGRAALQFVQAYGGKEVATVVASRIVCGPLEAAFANGVLAHSDETDDSHGPSRSHPGASVVPATFAAGEQFGISGAHFLRAVTLGYDVGPRVTMCMGGPGYQAATHRSTHGTVAAFAAGAAAGCAAGLNAQQFRFLLDYAAQQTSGIGAWTRDAEHIEKAFLFGGKPAAAGVGTAMLIRAGWTGVDDVFSGSDSFFDAYAPRENGVVKADTSQLISGLGERYEITRTNIKKWTVGSPIQAPLDALAGFFRKRSFTADEVQKVVVRIASDEANTVSNREMPDICMQHIIAVMLLDKTVTFVSAHDKARMQDPAVLRQRAKVEVVADPRIDARRPRREAIVELTLADGTQLTEWVRDVRGTAENPMTRDEIVVKARDLMTPVLGSAGCSALIDRLLSLETLGDIRELRQTLQKD</sequence>
<comment type="similarity">
    <text evidence="1">Belongs to the PrpD family.</text>
</comment>
<dbReference type="Pfam" id="PF19305">
    <property type="entry name" value="MmgE_PrpD_C"/>
    <property type="match status" value="1"/>
</dbReference>
<comment type="caution">
    <text evidence="4">The sequence shown here is derived from an EMBL/GenBank/DDBJ whole genome shotgun (WGS) entry which is preliminary data.</text>
</comment>
<proteinExistence type="inferred from homology"/>
<dbReference type="InterPro" id="IPR042183">
    <property type="entry name" value="MmgE/PrpD_sf_1"/>
</dbReference>
<dbReference type="Proteomes" id="UP000567293">
    <property type="component" value="Unassembled WGS sequence"/>
</dbReference>
<dbReference type="SUPFAM" id="SSF103378">
    <property type="entry name" value="2-methylcitrate dehydratase PrpD"/>
    <property type="match status" value="1"/>
</dbReference>
<reference evidence="4" key="1">
    <citation type="submission" date="2020-06" db="EMBL/GenBank/DDBJ databases">
        <title>Legume-microbial interactions unlock mineral nutrients during tropical forest succession.</title>
        <authorList>
            <person name="Epihov D.Z."/>
        </authorList>
    </citation>
    <scope>NUCLEOTIDE SEQUENCE [LARGE SCALE GENOMIC DNA]</scope>
    <source>
        <strain evidence="4">Pan2503</strain>
    </source>
</reference>
<accession>A0A7V8NNZ2</accession>
<dbReference type="GO" id="GO:0016829">
    <property type="term" value="F:lyase activity"/>
    <property type="evidence" value="ECO:0007669"/>
    <property type="project" value="InterPro"/>
</dbReference>
<evidence type="ECO:0000259" key="2">
    <source>
        <dbReference type="Pfam" id="PF03972"/>
    </source>
</evidence>
<dbReference type="InterPro" id="IPR042188">
    <property type="entry name" value="MmgE/PrpD_sf_2"/>
</dbReference>
<dbReference type="Gene3D" id="1.10.4100.10">
    <property type="entry name" value="2-methylcitrate dehydratase PrpD"/>
    <property type="match status" value="1"/>
</dbReference>
<dbReference type="Pfam" id="PF03972">
    <property type="entry name" value="MmgE_PrpD_N"/>
    <property type="match status" value="1"/>
</dbReference>
<evidence type="ECO:0000313" key="5">
    <source>
        <dbReference type="Proteomes" id="UP000567293"/>
    </source>
</evidence>
<gene>
    <name evidence="4" type="ORF">HRJ53_06510</name>
</gene>
<dbReference type="InterPro" id="IPR045337">
    <property type="entry name" value="MmgE_PrpD_C"/>
</dbReference>
<keyword evidence="5" id="KW-1185">Reference proteome</keyword>
<dbReference type="InterPro" id="IPR045336">
    <property type="entry name" value="MmgE_PrpD_N"/>
</dbReference>
<evidence type="ECO:0000259" key="3">
    <source>
        <dbReference type="Pfam" id="PF19305"/>
    </source>
</evidence>
<protein>
    <submittedName>
        <fullName evidence="4">MmgE/PrpD family protein</fullName>
    </submittedName>
</protein>
<name>A0A7V8NNZ2_9BACT</name>
<dbReference type="Gene3D" id="3.30.1330.120">
    <property type="entry name" value="2-methylcitrate dehydratase PrpD"/>
    <property type="match status" value="1"/>
</dbReference>
<dbReference type="AlphaFoldDB" id="A0A7V8NNZ2"/>
<dbReference type="PANTHER" id="PTHR16943">
    <property type="entry name" value="2-METHYLCITRATE DEHYDRATASE-RELATED"/>
    <property type="match status" value="1"/>
</dbReference>
<feature type="domain" description="MmgE/PrpD C-terminal" evidence="3">
    <location>
        <begin position="272"/>
        <end position="427"/>
    </location>
</feature>
<dbReference type="PANTHER" id="PTHR16943:SF8">
    <property type="entry name" value="2-METHYLCITRATE DEHYDRATASE"/>
    <property type="match status" value="1"/>
</dbReference>
<feature type="domain" description="MmgE/PrpD N-terminal" evidence="2">
    <location>
        <begin position="6"/>
        <end position="236"/>
    </location>
</feature>
<organism evidence="4 5">
    <name type="scientific">Candidatus Acidiferrum panamense</name>
    <dbReference type="NCBI Taxonomy" id="2741543"/>
    <lineage>
        <taxon>Bacteria</taxon>
        <taxon>Pseudomonadati</taxon>
        <taxon>Acidobacteriota</taxon>
        <taxon>Terriglobia</taxon>
        <taxon>Candidatus Acidiferrales</taxon>
        <taxon>Candidatus Acidiferrum</taxon>
    </lineage>
</organism>